<dbReference type="EMBL" id="NCEQ01000003">
    <property type="protein sequence ID" value="OYX58057.1"/>
    <property type="molecule type" value="Genomic_DNA"/>
</dbReference>
<protein>
    <submittedName>
        <fullName evidence="1">Uncharacterized protein</fullName>
    </submittedName>
</protein>
<organism evidence="1 2">
    <name type="scientific">Brevundimonas subvibrioides</name>
    <dbReference type="NCBI Taxonomy" id="74313"/>
    <lineage>
        <taxon>Bacteria</taxon>
        <taxon>Pseudomonadati</taxon>
        <taxon>Pseudomonadota</taxon>
        <taxon>Alphaproteobacteria</taxon>
        <taxon>Caulobacterales</taxon>
        <taxon>Caulobacteraceae</taxon>
        <taxon>Brevundimonas</taxon>
    </lineage>
</organism>
<gene>
    <name evidence="1" type="ORF">B7Y86_03325</name>
</gene>
<evidence type="ECO:0000313" key="2">
    <source>
        <dbReference type="Proteomes" id="UP000216147"/>
    </source>
</evidence>
<dbReference type="AlphaFoldDB" id="A0A258HN88"/>
<accession>A0A258HN88</accession>
<name>A0A258HN88_9CAUL</name>
<sequence length="133" mass="13919">MTQPTQKIWMIKPSVLWGGMGLILTRQRLTAALIALFVAVLVLVPTVDAVACSAELEPPHAAQVMDGDPADAGEVETLHGVCSHGHCHHAASVLNTAADYGPSARLGVALRSMTGDDLLASRVPAGPERPPRV</sequence>
<evidence type="ECO:0000313" key="1">
    <source>
        <dbReference type="EMBL" id="OYX58057.1"/>
    </source>
</evidence>
<comment type="caution">
    <text evidence="1">The sequence shown here is derived from an EMBL/GenBank/DDBJ whole genome shotgun (WGS) entry which is preliminary data.</text>
</comment>
<proteinExistence type="predicted"/>
<dbReference type="Proteomes" id="UP000216147">
    <property type="component" value="Unassembled WGS sequence"/>
</dbReference>
<reference evidence="1 2" key="1">
    <citation type="submission" date="2017-03" db="EMBL/GenBank/DDBJ databases">
        <title>Lifting the veil on microbial sulfur biogeochemistry in mining wastewaters.</title>
        <authorList>
            <person name="Kantor R.S."/>
            <person name="Colenbrander Nelson T."/>
            <person name="Marshall S."/>
            <person name="Bennett D."/>
            <person name="Apte S."/>
            <person name="Camacho D."/>
            <person name="Thomas B.C."/>
            <person name="Warren L.A."/>
            <person name="Banfield J.F."/>
        </authorList>
    </citation>
    <scope>NUCLEOTIDE SEQUENCE [LARGE SCALE GENOMIC DNA]</scope>
    <source>
        <strain evidence="1">32-68-21</strain>
    </source>
</reference>